<proteinExistence type="inferred from homology"/>
<evidence type="ECO:0000256" key="4">
    <source>
        <dbReference type="RuleBase" id="RU361169"/>
    </source>
</evidence>
<evidence type="ECO:0000256" key="3">
    <source>
        <dbReference type="ARBA" id="ARBA00023295"/>
    </source>
</evidence>
<evidence type="ECO:0000256" key="1">
    <source>
        <dbReference type="ARBA" id="ARBA00008834"/>
    </source>
</evidence>
<dbReference type="Gene3D" id="2.160.20.10">
    <property type="entry name" value="Single-stranded right-handed beta-helix, Pectin lyase-like"/>
    <property type="match status" value="1"/>
</dbReference>
<dbReference type="PANTHER" id="PTHR31339">
    <property type="entry name" value="PECTIN LYASE-RELATED"/>
    <property type="match status" value="1"/>
</dbReference>
<protein>
    <submittedName>
        <fullName evidence="5">Pectate lyase superfamily protein</fullName>
    </submittedName>
</protein>
<dbReference type="GO" id="GO:0005975">
    <property type="term" value="P:carbohydrate metabolic process"/>
    <property type="evidence" value="ECO:0007669"/>
    <property type="project" value="InterPro"/>
</dbReference>
<reference evidence="5" key="1">
    <citation type="submission" date="2022-06" db="EMBL/GenBank/DDBJ databases">
        <title>Genomic Encyclopedia of Archaeal and Bacterial Type Strains, Phase II (KMG-II): from individual species to whole genera.</title>
        <authorList>
            <person name="Goeker M."/>
        </authorList>
    </citation>
    <scope>NUCLEOTIDE SEQUENCE</scope>
    <source>
        <strain evidence="5">DSM 43935</strain>
    </source>
</reference>
<evidence type="ECO:0000313" key="5">
    <source>
        <dbReference type="EMBL" id="MCP2169738.1"/>
    </source>
</evidence>
<dbReference type="InterPro" id="IPR012334">
    <property type="entry name" value="Pectin_lyas_fold"/>
</dbReference>
<dbReference type="InterPro" id="IPR000743">
    <property type="entry name" value="Glyco_hydro_28"/>
</dbReference>
<keyword evidence="3 4" id="KW-0326">Glycosidase</keyword>
<evidence type="ECO:0000313" key="6">
    <source>
        <dbReference type="Proteomes" id="UP001206128"/>
    </source>
</evidence>
<keyword evidence="5" id="KW-0456">Lyase</keyword>
<dbReference type="GO" id="GO:0004650">
    <property type="term" value="F:polygalacturonase activity"/>
    <property type="evidence" value="ECO:0007669"/>
    <property type="project" value="InterPro"/>
</dbReference>
<accession>A0AAE3GPE0</accession>
<dbReference type="AlphaFoldDB" id="A0AAE3GPE0"/>
<name>A0AAE3GPE0_9PSEU</name>
<sequence length="476" mass="51005">MGARREVARSRRVALAVGGALAGGVLTTGLLTGRSVAARSVDPADPWRRLPDVLDRIRPPVFPDRVFRITDFGAVGDGRTDCTAAFRRAVSACHHAGGGRVLVPPGRFATGAIHLLDRVDLHVAEGATIAFSPDPAAYLPVVLTRWEGTECYNYSPFVHADGRTDVAVTGAGVLDGQARLGPWESWYADGGPQHADQLRLRRMGDEGVAVADRVFGAGHHLRPSMVQFHRCHNVLVDGVTLLDPPMWTIHPVLSDNVTVRGVTVHSVLYNTDGCDPEASSHVRVTGCRFDTNDDCVAVKAGRDADGRRVGVPSEHIVIDNCLLAGRWGGVTVGSEMSGGVHDVYAQHCVVNPAGFPGRYPVKYPLYVKTNKRRGGVVDGVHLRGFTGGGVERDAVFVTTDYNGEPGDQPVLVRDIDVRDMRLDGARAVLHLVGLPTDHVVDVRLRDCAFTGVVSPSTVEFVDDLSLTGVTVNGQPL</sequence>
<dbReference type="Proteomes" id="UP001206128">
    <property type="component" value="Unassembled WGS sequence"/>
</dbReference>
<gene>
    <name evidence="5" type="ORF">LX83_006624</name>
</gene>
<dbReference type="SMART" id="SM00710">
    <property type="entry name" value="PbH1"/>
    <property type="match status" value="5"/>
</dbReference>
<dbReference type="RefSeq" id="WP_253778956.1">
    <property type="nucleotide sequence ID" value="NZ_JAMTCK010000020.1"/>
</dbReference>
<dbReference type="EMBL" id="JAMTCK010000020">
    <property type="protein sequence ID" value="MCP2169738.1"/>
    <property type="molecule type" value="Genomic_DNA"/>
</dbReference>
<dbReference type="PANTHER" id="PTHR31339:SF9">
    <property type="entry name" value="PLASMIN AND FIBRONECTIN-BINDING PROTEIN A"/>
    <property type="match status" value="1"/>
</dbReference>
<organism evidence="5 6">
    <name type="scientific">Goodfellowiella coeruleoviolacea</name>
    <dbReference type="NCBI Taxonomy" id="334858"/>
    <lineage>
        <taxon>Bacteria</taxon>
        <taxon>Bacillati</taxon>
        <taxon>Actinomycetota</taxon>
        <taxon>Actinomycetes</taxon>
        <taxon>Pseudonocardiales</taxon>
        <taxon>Pseudonocardiaceae</taxon>
        <taxon>Goodfellowiella</taxon>
    </lineage>
</organism>
<comment type="similarity">
    <text evidence="1 4">Belongs to the glycosyl hydrolase 28 family.</text>
</comment>
<dbReference type="SUPFAM" id="SSF51126">
    <property type="entry name" value="Pectin lyase-like"/>
    <property type="match status" value="1"/>
</dbReference>
<dbReference type="InterPro" id="IPR006626">
    <property type="entry name" value="PbH1"/>
</dbReference>
<dbReference type="InterPro" id="IPR011050">
    <property type="entry name" value="Pectin_lyase_fold/virulence"/>
</dbReference>
<dbReference type="GO" id="GO:0016829">
    <property type="term" value="F:lyase activity"/>
    <property type="evidence" value="ECO:0007669"/>
    <property type="project" value="UniProtKB-KW"/>
</dbReference>
<comment type="caution">
    <text evidence="5">The sequence shown here is derived from an EMBL/GenBank/DDBJ whole genome shotgun (WGS) entry which is preliminary data.</text>
</comment>
<keyword evidence="6" id="KW-1185">Reference proteome</keyword>
<evidence type="ECO:0000256" key="2">
    <source>
        <dbReference type="ARBA" id="ARBA00022801"/>
    </source>
</evidence>
<dbReference type="InterPro" id="IPR051801">
    <property type="entry name" value="GH28_Enzymes"/>
</dbReference>
<keyword evidence="2 4" id="KW-0378">Hydrolase</keyword>
<dbReference type="Pfam" id="PF00295">
    <property type="entry name" value="Glyco_hydro_28"/>
    <property type="match status" value="1"/>
</dbReference>